<evidence type="ECO:0000256" key="2">
    <source>
        <dbReference type="SAM" id="SignalP"/>
    </source>
</evidence>
<feature type="compositionally biased region" description="Low complexity" evidence="1">
    <location>
        <begin position="306"/>
        <end position="333"/>
    </location>
</feature>
<keyword evidence="2" id="KW-0732">Signal</keyword>
<dbReference type="RefSeq" id="WP_086890397.1">
    <property type="nucleotide sequence ID" value="NZ_CP021252.1"/>
</dbReference>
<dbReference type="KEGG" id="cstr:CBE89_00585"/>
<protein>
    <recommendedName>
        <fullName evidence="3">Htaa domain-containing protein</fullName>
    </recommendedName>
</protein>
<gene>
    <name evidence="4" type="ORF">CBE89_00585</name>
</gene>
<dbReference type="InterPro" id="IPR007331">
    <property type="entry name" value="Htaa"/>
</dbReference>
<name>A0A2Z2J4R5_CORST</name>
<dbReference type="EMBL" id="CP021252">
    <property type="protein sequence ID" value="ART20168.1"/>
    <property type="molecule type" value="Genomic_DNA"/>
</dbReference>
<dbReference type="Pfam" id="PF04213">
    <property type="entry name" value="HtaA"/>
    <property type="match status" value="2"/>
</dbReference>
<feature type="compositionally biased region" description="Gly residues" evidence="1">
    <location>
        <begin position="521"/>
        <end position="540"/>
    </location>
</feature>
<evidence type="ECO:0000256" key="1">
    <source>
        <dbReference type="SAM" id="MobiDB-lite"/>
    </source>
</evidence>
<feature type="domain" description="Htaa" evidence="3">
    <location>
        <begin position="33"/>
        <end position="196"/>
    </location>
</feature>
<evidence type="ECO:0000313" key="4">
    <source>
        <dbReference type="EMBL" id="ART20168.1"/>
    </source>
</evidence>
<feature type="chain" id="PRO_5039464795" description="Htaa domain-containing protein" evidence="2">
    <location>
        <begin position="22"/>
        <end position="609"/>
    </location>
</feature>
<reference evidence="4 5" key="1">
    <citation type="submission" date="2017-05" db="EMBL/GenBank/DDBJ databases">
        <title>Complete genome sequence of Corynebacterium striatum KC-Na-1 isolated from Neophocaena asiaeorientalis in Korea.</title>
        <authorList>
            <person name="Kim J.H."/>
            <person name="Lee K."/>
        </authorList>
    </citation>
    <scope>NUCLEOTIDE SEQUENCE [LARGE SCALE GENOMIC DNA]</scope>
    <source>
        <strain evidence="4 5">KC-Na-01</strain>
    </source>
</reference>
<dbReference type="AlphaFoldDB" id="A0A2Z2J4R5"/>
<feature type="domain" description="Htaa" evidence="3">
    <location>
        <begin position="349"/>
        <end position="499"/>
    </location>
</feature>
<evidence type="ECO:0000259" key="3">
    <source>
        <dbReference type="Pfam" id="PF04213"/>
    </source>
</evidence>
<feature type="compositionally biased region" description="Gly residues" evidence="1">
    <location>
        <begin position="269"/>
        <end position="278"/>
    </location>
</feature>
<feature type="region of interest" description="Disordered" evidence="1">
    <location>
        <begin position="521"/>
        <end position="546"/>
    </location>
</feature>
<feature type="region of interest" description="Disordered" evidence="1">
    <location>
        <begin position="269"/>
        <end position="341"/>
    </location>
</feature>
<proteinExistence type="predicted"/>
<feature type="signal peptide" evidence="2">
    <location>
        <begin position="1"/>
        <end position="21"/>
    </location>
</feature>
<evidence type="ECO:0000313" key="5">
    <source>
        <dbReference type="Proteomes" id="UP000250197"/>
    </source>
</evidence>
<sequence length="609" mass="61266">MKRTLLACLASAFLVAGPAAALTPQTAHAAENCTWNWGIKQSFRSYIKGNIAHGSWGANGIGFTGDERGQGAFTFTPTKASVEGDSVVIPFNGNLSFQGHNGVLDMNLSDFQVHASGNRAEISVDYVSYELDRSAMARGQEIRGDDEVIAVIDLQNPVKPESGSVNLTGSTTLTQGGNRLFTGFYEPGEALDPSSGTVGLDGSCAAGTGTGTGDVPTSITGNFTGFNKKAMAILSETNDTMNGITTFMGNTEKFLRQLKSFYGDSSGNSGGTAAGGSNGASQSTAQKGGDTKSTGVSTASGNGSQSAGTKAETGTTGTRGTGAQAAGSAAEGSAGNGDEKCEATGVTQASAAWGVKKSFQSYITGSIAQGRWDLNAVGYENERFIFNGNSGAVNGNAGSIQYSGSMHFSGHHGKLDLNVSNLAVTFNGNSGQLIGDVSSSNMEGEKKDFGRTVIGDLSFSSLDMGENSLQGEASVALSETGSEAFAGFYEPGTQLDPLFISADLGGSADCAAVTGGGSGAAGSSGGSAGGSKSGSTGAGAAGKNADAASLTGGESQGYQDGSGNFKIKSAAAQGKGFEWGDSRTYLLLLIAGLVIAGGSTSRLVMQNPA</sequence>
<dbReference type="Proteomes" id="UP000250197">
    <property type="component" value="Chromosome"/>
</dbReference>
<accession>A0A2Z2J4R5</accession>
<organism evidence="4 5">
    <name type="scientific">Corynebacterium striatum</name>
    <dbReference type="NCBI Taxonomy" id="43770"/>
    <lineage>
        <taxon>Bacteria</taxon>
        <taxon>Bacillati</taxon>
        <taxon>Actinomycetota</taxon>
        <taxon>Actinomycetes</taxon>
        <taxon>Mycobacteriales</taxon>
        <taxon>Corynebacteriaceae</taxon>
        <taxon>Corynebacterium</taxon>
    </lineage>
</organism>
<feature type="compositionally biased region" description="Polar residues" evidence="1">
    <location>
        <begin position="291"/>
        <end position="305"/>
    </location>
</feature>